<feature type="compositionally biased region" description="Basic and acidic residues" evidence="1">
    <location>
        <begin position="1"/>
        <end position="14"/>
    </location>
</feature>
<feature type="domain" description="ENTH" evidence="2">
    <location>
        <begin position="1"/>
        <end position="82"/>
    </location>
</feature>
<evidence type="ECO:0000313" key="3">
    <source>
        <dbReference type="EMBL" id="TNN66447.1"/>
    </source>
</evidence>
<dbReference type="GO" id="GO:0030276">
    <property type="term" value="F:clathrin binding"/>
    <property type="evidence" value="ECO:0007669"/>
    <property type="project" value="TreeGrafter"/>
</dbReference>
<proteinExistence type="predicted"/>
<reference evidence="3 4" key="1">
    <citation type="submission" date="2019-03" db="EMBL/GenBank/DDBJ databases">
        <title>First draft genome of Liparis tanakae, snailfish: a comprehensive survey of snailfish specific genes.</title>
        <authorList>
            <person name="Kim W."/>
            <person name="Song I."/>
            <person name="Jeong J.-H."/>
            <person name="Kim D."/>
            <person name="Kim S."/>
            <person name="Ryu S."/>
            <person name="Song J.Y."/>
            <person name="Lee S.K."/>
        </authorList>
    </citation>
    <scope>NUCLEOTIDE SEQUENCE [LARGE SCALE GENOMIC DNA]</scope>
    <source>
        <tissue evidence="3">Muscle</tissue>
    </source>
</reference>
<dbReference type="GO" id="GO:0005768">
    <property type="term" value="C:endosome"/>
    <property type="evidence" value="ECO:0007669"/>
    <property type="project" value="TreeGrafter"/>
</dbReference>
<dbReference type="PROSITE" id="PS50942">
    <property type="entry name" value="ENTH"/>
    <property type="match status" value="1"/>
</dbReference>
<dbReference type="PANTHER" id="PTHR12276">
    <property type="entry name" value="EPSIN/ENT-RELATED"/>
    <property type="match status" value="1"/>
</dbReference>
<dbReference type="SUPFAM" id="SSF48464">
    <property type="entry name" value="ENTH/VHS domain"/>
    <property type="match status" value="1"/>
</dbReference>
<dbReference type="InterPro" id="IPR013809">
    <property type="entry name" value="ENTH"/>
</dbReference>
<keyword evidence="4" id="KW-1185">Reference proteome</keyword>
<dbReference type="FunFam" id="1.25.40.90:FF:000006">
    <property type="entry name" value="Clathrin interactor 1"/>
    <property type="match status" value="1"/>
</dbReference>
<name>A0A4Z2HL51_9TELE</name>
<dbReference type="GO" id="GO:0005543">
    <property type="term" value="F:phospholipid binding"/>
    <property type="evidence" value="ECO:0007669"/>
    <property type="project" value="TreeGrafter"/>
</dbReference>
<dbReference type="GO" id="GO:0005886">
    <property type="term" value="C:plasma membrane"/>
    <property type="evidence" value="ECO:0007669"/>
    <property type="project" value="TreeGrafter"/>
</dbReference>
<dbReference type="PANTHER" id="PTHR12276:SF45">
    <property type="entry name" value="CLATHRIN INTERACTOR 1"/>
    <property type="match status" value="1"/>
</dbReference>
<dbReference type="GO" id="GO:0030125">
    <property type="term" value="C:clathrin vesicle coat"/>
    <property type="evidence" value="ECO:0007669"/>
    <property type="project" value="TreeGrafter"/>
</dbReference>
<evidence type="ECO:0000259" key="2">
    <source>
        <dbReference type="PROSITE" id="PS50942"/>
    </source>
</evidence>
<gene>
    <name evidence="3" type="primary">CLINT1_0</name>
    <name evidence="3" type="ORF">EYF80_023355</name>
</gene>
<dbReference type="GO" id="GO:0006897">
    <property type="term" value="P:endocytosis"/>
    <property type="evidence" value="ECO:0007669"/>
    <property type="project" value="TreeGrafter"/>
</dbReference>
<sequence>MNYSEIESKVREATNDDPWGPSGQLMGEIAKSTFMYEQFPEVMNMLWTRMLKDNKKNWRRVYKSVDMISEVGGSAHCRSSTI</sequence>
<dbReference type="AlphaFoldDB" id="A0A4Z2HL51"/>
<protein>
    <submittedName>
        <fullName evidence="3">Clathrin interactor 1</fullName>
    </submittedName>
</protein>
<organism evidence="3 4">
    <name type="scientific">Liparis tanakae</name>
    <name type="common">Tanaka's snailfish</name>
    <dbReference type="NCBI Taxonomy" id="230148"/>
    <lineage>
        <taxon>Eukaryota</taxon>
        <taxon>Metazoa</taxon>
        <taxon>Chordata</taxon>
        <taxon>Craniata</taxon>
        <taxon>Vertebrata</taxon>
        <taxon>Euteleostomi</taxon>
        <taxon>Actinopterygii</taxon>
        <taxon>Neopterygii</taxon>
        <taxon>Teleostei</taxon>
        <taxon>Neoteleostei</taxon>
        <taxon>Acanthomorphata</taxon>
        <taxon>Eupercaria</taxon>
        <taxon>Perciformes</taxon>
        <taxon>Cottioidei</taxon>
        <taxon>Cottales</taxon>
        <taxon>Liparidae</taxon>
        <taxon>Liparis</taxon>
    </lineage>
</organism>
<dbReference type="InterPro" id="IPR008942">
    <property type="entry name" value="ENTH_VHS"/>
</dbReference>
<accession>A0A4Z2HL51</accession>
<dbReference type="Gene3D" id="1.25.40.90">
    <property type="match status" value="1"/>
</dbReference>
<dbReference type="OrthoDB" id="4033880at2759"/>
<dbReference type="EMBL" id="SRLO01000219">
    <property type="protein sequence ID" value="TNN66447.1"/>
    <property type="molecule type" value="Genomic_DNA"/>
</dbReference>
<feature type="region of interest" description="Disordered" evidence="1">
    <location>
        <begin position="1"/>
        <end position="22"/>
    </location>
</feature>
<dbReference type="SMART" id="SM00273">
    <property type="entry name" value="ENTH"/>
    <property type="match status" value="1"/>
</dbReference>
<evidence type="ECO:0000256" key="1">
    <source>
        <dbReference type="SAM" id="MobiDB-lite"/>
    </source>
</evidence>
<dbReference type="Pfam" id="PF01417">
    <property type="entry name" value="ENTH"/>
    <property type="match status" value="1"/>
</dbReference>
<dbReference type="Proteomes" id="UP000314294">
    <property type="component" value="Unassembled WGS sequence"/>
</dbReference>
<comment type="caution">
    <text evidence="3">The sequence shown here is derived from an EMBL/GenBank/DDBJ whole genome shotgun (WGS) entry which is preliminary data.</text>
</comment>
<evidence type="ECO:0000313" key="4">
    <source>
        <dbReference type="Proteomes" id="UP000314294"/>
    </source>
</evidence>